<reference evidence="1 2" key="1">
    <citation type="submission" date="2020-01" db="EMBL/GenBank/DDBJ databases">
        <authorList>
            <person name="Liu G."/>
            <person name="Liu B."/>
        </authorList>
    </citation>
    <scope>NUCLEOTIDE SEQUENCE [LARGE SCALE GENOMIC DNA]</scope>
    <source>
        <strain evidence="1 2">FJAT-51161</strain>
    </source>
</reference>
<accession>A0ABX7ANX6</accession>
<gene>
    <name evidence="1" type="ORF">FJQ98_20450</name>
</gene>
<organism evidence="1 2">
    <name type="scientific">Lysinibacillus agricola</name>
    <dbReference type="NCBI Taxonomy" id="2590012"/>
    <lineage>
        <taxon>Bacteria</taxon>
        <taxon>Bacillati</taxon>
        <taxon>Bacillota</taxon>
        <taxon>Bacilli</taxon>
        <taxon>Bacillales</taxon>
        <taxon>Bacillaceae</taxon>
        <taxon>Lysinibacillus</taxon>
    </lineage>
</organism>
<dbReference type="EMBL" id="CP067341">
    <property type="protein sequence ID" value="QQP11544.1"/>
    <property type="molecule type" value="Genomic_DNA"/>
</dbReference>
<name>A0ABX7ANX6_9BACI</name>
<evidence type="ECO:0008006" key="3">
    <source>
        <dbReference type="Google" id="ProtNLM"/>
    </source>
</evidence>
<evidence type="ECO:0000313" key="2">
    <source>
        <dbReference type="Proteomes" id="UP000596049"/>
    </source>
</evidence>
<proteinExistence type="predicted"/>
<evidence type="ECO:0000313" key="1">
    <source>
        <dbReference type="EMBL" id="QQP11544.1"/>
    </source>
</evidence>
<protein>
    <recommendedName>
        <fullName evidence="3">Tail assembly chaperone</fullName>
    </recommendedName>
</protein>
<keyword evidence="2" id="KW-1185">Reference proteome</keyword>
<dbReference type="Proteomes" id="UP000596049">
    <property type="component" value="Chromosome"/>
</dbReference>
<sequence>MEENHMKIQKVELKEVEVVEVEGEFEKRFVNTKVHPAFLTNAAVKKGYDTGLLESSLFEDLLKIKGLETLITQSDEEASLELLNAFDEQKLIAVIYLAAIGANKNLGLSFDEFLEMYHYPLTDTIQLYANLIVGLLNESNEFAKALHKQTKKSKKKQRHQS</sequence>